<comment type="caution">
    <text evidence="8">The sequence shown here is derived from an EMBL/GenBank/DDBJ whole genome shotgun (WGS) entry which is preliminary data.</text>
</comment>
<organism evidence="8 9">
    <name type="scientific">Erythroxylum novogranatense</name>
    <dbReference type="NCBI Taxonomy" id="1862640"/>
    <lineage>
        <taxon>Eukaryota</taxon>
        <taxon>Viridiplantae</taxon>
        <taxon>Streptophyta</taxon>
        <taxon>Embryophyta</taxon>
        <taxon>Tracheophyta</taxon>
        <taxon>Spermatophyta</taxon>
        <taxon>Magnoliopsida</taxon>
        <taxon>eudicotyledons</taxon>
        <taxon>Gunneridae</taxon>
        <taxon>Pentapetalae</taxon>
        <taxon>rosids</taxon>
        <taxon>fabids</taxon>
        <taxon>Malpighiales</taxon>
        <taxon>Erythroxylaceae</taxon>
        <taxon>Erythroxylum</taxon>
    </lineage>
</organism>
<dbReference type="SMART" id="SM00432">
    <property type="entry name" value="MADS"/>
    <property type="match status" value="1"/>
</dbReference>
<sequence length="362" mass="41141">MGRVKLQIKRIEKKTNRQVTFSKHRNGLIKKAYELAVLCDIEIALIMFSPSDRLSHFSGKTRIEDVITRYINLPEHDRVRDVQNREMYLDTQEGLQSFENDIASWLPESENGHTPNSIRIGSETKQTDKLHSPNVEMELRQEIFSFQQQLQITEEQLRMFESDPLLISSMRKLESCEKNLLDVMAGLEARKKYLMSSHASTYDPSSVQMYLDTQEGLQSFENDIASWLPEVKMDTLQILFGVSFFSNQQSSTTIFDALSHGTNSTVTMDRCNNGVSLMDNSSSESLPAWYQSFSTLSSSELLAAFVPPTSFSLIKNEIEGPSFSSMIQQQHHADMATNCPQMQSSAEGSEYESSKLPQLNLD</sequence>
<dbReference type="SUPFAM" id="SSF55455">
    <property type="entry name" value="SRF-like"/>
    <property type="match status" value="1"/>
</dbReference>
<keyword evidence="9" id="KW-1185">Reference proteome</keyword>
<evidence type="ECO:0000256" key="5">
    <source>
        <dbReference type="ARBA" id="ARBA00023242"/>
    </source>
</evidence>
<dbReference type="Proteomes" id="UP001159364">
    <property type="component" value="Linkage Group LG03"/>
</dbReference>
<comment type="subcellular location">
    <subcellularLocation>
        <location evidence="1">Nucleus</location>
    </subcellularLocation>
</comment>
<protein>
    <recommendedName>
        <fullName evidence="7">MADS-box domain-containing protein</fullName>
    </recommendedName>
</protein>
<dbReference type="PRINTS" id="PR00404">
    <property type="entry name" value="MADSDOMAIN"/>
</dbReference>
<dbReference type="AlphaFoldDB" id="A0AAV8TS49"/>
<evidence type="ECO:0000256" key="2">
    <source>
        <dbReference type="ARBA" id="ARBA00023015"/>
    </source>
</evidence>
<dbReference type="CDD" id="cd00265">
    <property type="entry name" value="MADS_MEF2_like"/>
    <property type="match status" value="1"/>
</dbReference>
<keyword evidence="3" id="KW-0238">DNA-binding</keyword>
<evidence type="ECO:0000256" key="4">
    <source>
        <dbReference type="ARBA" id="ARBA00023163"/>
    </source>
</evidence>
<feature type="domain" description="MADS-box" evidence="7">
    <location>
        <begin position="1"/>
        <end position="61"/>
    </location>
</feature>
<accession>A0AAV8TS49</accession>
<dbReference type="PANTHER" id="PTHR48019">
    <property type="entry name" value="SERUM RESPONSE FACTOR HOMOLOG"/>
    <property type="match status" value="1"/>
</dbReference>
<keyword evidence="4" id="KW-0804">Transcription</keyword>
<dbReference type="Pfam" id="PF00319">
    <property type="entry name" value="SRF-TF"/>
    <property type="match status" value="1"/>
</dbReference>
<dbReference type="EMBL" id="JAIWQS010000003">
    <property type="protein sequence ID" value="KAJ8769588.1"/>
    <property type="molecule type" value="Genomic_DNA"/>
</dbReference>
<reference evidence="8 9" key="1">
    <citation type="submission" date="2021-09" db="EMBL/GenBank/DDBJ databases">
        <title>Genomic insights and catalytic innovation underlie evolution of tropane alkaloids biosynthesis.</title>
        <authorList>
            <person name="Wang Y.-J."/>
            <person name="Tian T."/>
            <person name="Huang J.-P."/>
            <person name="Huang S.-X."/>
        </authorList>
    </citation>
    <scope>NUCLEOTIDE SEQUENCE [LARGE SCALE GENOMIC DNA]</scope>
    <source>
        <strain evidence="8">KIB-2018</strain>
        <tissue evidence="8">Leaf</tissue>
    </source>
</reference>
<dbReference type="InterPro" id="IPR036879">
    <property type="entry name" value="TF_MADSbox_sf"/>
</dbReference>
<feature type="region of interest" description="Disordered" evidence="6">
    <location>
        <begin position="339"/>
        <end position="362"/>
    </location>
</feature>
<evidence type="ECO:0000313" key="9">
    <source>
        <dbReference type="Proteomes" id="UP001159364"/>
    </source>
</evidence>
<evidence type="ECO:0000256" key="6">
    <source>
        <dbReference type="SAM" id="MobiDB-lite"/>
    </source>
</evidence>
<dbReference type="InterPro" id="IPR002100">
    <property type="entry name" value="TF_MADSbox"/>
</dbReference>
<dbReference type="FunFam" id="3.40.1810.10:FF:000028">
    <property type="entry name" value="Agamous-like MADS-box protein AGL66 isoform A"/>
    <property type="match status" value="1"/>
</dbReference>
<dbReference type="Gene3D" id="3.40.1810.10">
    <property type="entry name" value="Transcription factor, MADS-box"/>
    <property type="match status" value="1"/>
</dbReference>
<dbReference type="GO" id="GO:0005634">
    <property type="term" value="C:nucleus"/>
    <property type="evidence" value="ECO:0007669"/>
    <property type="project" value="UniProtKB-SubCell"/>
</dbReference>
<evidence type="ECO:0000313" key="8">
    <source>
        <dbReference type="EMBL" id="KAJ8769588.1"/>
    </source>
</evidence>
<dbReference type="InterPro" id="IPR050142">
    <property type="entry name" value="MADS-box/MEF2_TF"/>
</dbReference>
<dbReference type="GO" id="GO:0000977">
    <property type="term" value="F:RNA polymerase II transcription regulatory region sequence-specific DNA binding"/>
    <property type="evidence" value="ECO:0007669"/>
    <property type="project" value="InterPro"/>
</dbReference>
<dbReference type="PROSITE" id="PS50066">
    <property type="entry name" value="MADS_BOX_2"/>
    <property type="match status" value="1"/>
</dbReference>
<dbReference type="GO" id="GO:0045944">
    <property type="term" value="P:positive regulation of transcription by RNA polymerase II"/>
    <property type="evidence" value="ECO:0007669"/>
    <property type="project" value="InterPro"/>
</dbReference>
<proteinExistence type="predicted"/>
<evidence type="ECO:0000259" key="7">
    <source>
        <dbReference type="PROSITE" id="PS50066"/>
    </source>
</evidence>
<evidence type="ECO:0000256" key="3">
    <source>
        <dbReference type="ARBA" id="ARBA00023125"/>
    </source>
</evidence>
<evidence type="ECO:0000256" key="1">
    <source>
        <dbReference type="ARBA" id="ARBA00004123"/>
    </source>
</evidence>
<dbReference type="GO" id="GO:0046983">
    <property type="term" value="F:protein dimerization activity"/>
    <property type="evidence" value="ECO:0007669"/>
    <property type="project" value="InterPro"/>
</dbReference>
<keyword evidence="2" id="KW-0805">Transcription regulation</keyword>
<keyword evidence="5" id="KW-0539">Nucleus</keyword>
<dbReference type="InterPro" id="IPR033896">
    <property type="entry name" value="MEF2-like_N"/>
</dbReference>
<gene>
    <name evidence="8" type="ORF">K2173_005191</name>
</gene>
<name>A0AAV8TS49_9ROSI</name>